<organism evidence="2 3">
    <name type="scientific">Candidatus Ornithospirochaeta stercoravium</name>
    <dbReference type="NCBI Taxonomy" id="2840897"/>
    <lineage>
        <taxon>Bacteria</taxon>
        <taxon>Pseudomonadati</taxon>
        <taxon>Spirochaetota</taxon>
        <taxon>Spirochaetia</taxon>
        <taxon>Spirochaetales</taxon>
        <taxon>Spirochaetaceae</taxon>
        <taxon>Spirochaetaceae incertae sedis</taxon>
        <taxon>Candidatus Ornithospirochaeta</taxon>
    </lineage>
</organism>
<evidence type="ECO:0000313" key="3">
    <source>
        <dbReference type="Proteomes" id="UP000810292"/>
    </source>
</evidence>
<accession>A0A9D9NC54</accession>
<dbReference type="Proteomes" id="UP000810292">
    <property type="component" value="Unassembled WGS sequence"/>
</dbReference>
<evidence type="ECO:0000313" key="2">
    <source>
        <dbReference type="EMBL" id="MBO8468347.1"/>
    </source>
</evidence>
<evidence type="ECO:0000259" key="1">
    <source>
        <dbReference type="Pfam" id="PF13228"/>
    </source>
</evidence>
<protein>
    <submittedName>
        <fullName evidence="2">DUF4037 domain-containing protein</fullName>
    </submittedName>
</protein>
<dbReference type="Pfam" id="PF13228">
    <property type="entry name" value="DUF4037"/>
    <property type="match status" value="1"/>
</dbReference>
<reference evidence="2" key="1">
    <citation type="submission" date="2020-10" db="EMBL/GenBank/DDBJ databases">
        <authorList>
            <person name="Gilroy R."/>
        </authorList>
    </citation>
    <scope>NUCLEOTIDE SEQUENCE</scope>
    <source>
        <strain evidence="2">14700</strain>
    </source>
</reference>
<dbReference type="InterPro" id="IPR025117">
    <property type="entry name" value="DUF4037"/>
</dbReference>
<name>A0A9D9NC54_9SPIO</name>
<reference evidence="2" key="2">
    <citation type="journal article" date="2021" name="PeerJ">
        <title>Extensive microbial diversity within the chicken gut microbiome revealed by metagenomics and culture.</title>
        <authorList>
            <person name="Gilroy R."/>
            <person name="Ravi A."/>
            <person name="Getino M."/>
            <person name="Pursley I."/>
            <person name="Horton D.L."/>
            <person name="Alikhan N.F."/>
            <person name="Baker D."/>
            <person name="Gharbi K."/>
            <person name="Hall N."/>
            <person name="Watson M."/>
            <person name="Adriaenssens E.M."/>
            <person name="Foster-Nyarko E."/>
            <person name="Jarju S."/>
            <person name="Secka A."/>
            <person name="Antonio M."/>
            <person name="Oren A."/>
            <person name="Chaudhuri R.R."/>
            <person name="La Ragione R."/>
            <person name="Hildebrand F."/>
            <person name="Pallen M.J."/>
        </authorList>
    </citation>
    <scope>NUCLEOTIDE SEQUENCE</scope>
    <source>
        <strain evidence="2">14700</strain>
    </source>
</reference>
<sequence length="258" mass="29598">MLKKLTEAFSLLPETESITLSGSRRSAINDESSDWDVYIYSSSRIMPETREKIFASIFPRFSVNCSPFEEGDECMDEDGRVYDIMYRSTEWTEWQIDDVYRKHNARVGYTTCFLYNIATSEVLFDRSGWLSSIIKELQGEYPEELRSNIIRKNMDVIDGNGAFAFLIQAELAVKRGDIVSNNHRLAAILASYFDIIFAYNRVYHPGEKKLIGYAHFCKDLPMNMDENIEKAITTLGKPDHLDALRTLVSHLHDFTAGA</sequence>
<dbReference type="EMBL" id="JADIMF010000017">
    <property type="protein sequence ID" value="MBO8468347.1"/>
    <property type="molecule type" value="Genomic_DNA"/>
</dbReference>
<gene>
    <name evidence="2" type="ORF">IAA72_01000</name>
</gene>
<comment type="caution">
    <text evidence="2">The sequence shown here is derived from an EMBL/GenBank/DDBJ whole genome shotgun (WGS) entry which is preliminary data.</text>
</comment>
<feature type="domain" description="DUF4037" evidence="1">
    <location>
        <begin position="115"/>
        <end position="208"/>
    </location>
</feature>
<dbReference type="AlphaFoldDB" id="A0A9D9NC54"/>
<proteinExistence type="predicted"/>